<dbReference type="InterPro" id="IPR050438">
    <property type="entry name" value="LMW_PTPase"/>
</dbReference>
<evidence type="ECO:0000256" key="3">
    <source>
        <dbReference type="ARBA" id="ARBA00011063"/>
    </source>
</evidence>
<dbReference type="FunFam" id="3.40.50.2300:FF:000105">
    <property type="entry name" value="Low molecular weight phosphotyrosine protein"/>
    <property type="match status" value="1"/>
</dbReference>
<dbReference type="InterPro" id="IPR002115">
    <property type="entry name" value="Tyr_Pase_low_mol_wt_mml"/>
</dbReference>
<evidence type="ECO:0000256" key="8">
    <source>
        <dbReference type="PIRSR" id="PIRSR617867-1"/>
    </source>
</evidence>
<dbReference type="PRINTS" id="PR00720">
    <property type="entry name" value="MAMMALPTPASE"/>
</dbReference>
<feature type="active site" description="Nucleophile" evidence="8">
    <location>
        <position position="13"/>
    </location>
</feature>
<name>A0A1E3PSC8_9ASCO</name>
<dbReference type="SMART" id="SM00226">
    <property type="entry name" value="LMWPc"/>
    <property type="match status" value="1"/>
</dbReference>
<dbReference type="PRINTS" id="PR00719">
    <property type="entry name" value="LMWPTPASE"/>
</dbReference>
<reference evidence="10 11" key="1">
    <citation type="journal article" date="2016" name="Proc. Natl. Acad. Sci. U.S.A.">
        <title>Comparative genomics of biotechnologically important yeasts.</title>
        <authorList>
            <person name="Riley R."/>
            <person name="Haridas S."/>
            <person name="Wolfe K.H."/>
            <person name="Lopes M.R."/>
            <person name="Hittinger C.T."/>
            <person name="Goeker M."/>
            <person name="Salamov A.A."/>
            <person name="Wisecaver J.H."/>
            <person name="Long T.M."/>
            <person name="Calvey C.H."/>
            <person name="Aerts A.L."/>
            <person name="Barry K.W."/>
            <person name="Choi C."/>
            <person name="Clum A."/>
            <person name="Coughlan A.Y."/>
            <person name="Deshpande S."/>
            <person name="Douglass A.P."/>
            <person name="Hanson S.J."/>
            <person name="Klenk H.-P."/>
            <person name="LaButti K.M."/>
            <person name="Lapidus A."/>
            <person name="Lindquist E.A."/>
            <person name="Lipzen A.M."/>
            <person name="Meier-Kolthoff J.P."/>
            <person name="Ohm R.A."/>
            <person name="Otillar R.P."/>
            <person name="Pangilinan J.L."/>
            <person name="Peng Y."/>
            <person name="Rokas A."/>
            <person name="Rosa C.A."/>
            <person name="Scheuner C."/>
            <person name="Sibirny A.A."/>
            <person name="Slot J.C."/>
            <person name="Stielow J.B."/>
            <person name="Sun H."/>
            <person name="Kurtzman C.P."/>
            <person name="Blackwell M."/>
            <person name="Grigoriev I.V."/>
            <person name="Jeffries T.W."/>
        </authorList>
    </citation>
    <scope>NUCLEOTIDE SEQUENCE [LARGE SCALE GENOMIC DNA]</scope>
    <source>
        <strain evidence="10 11">DSM 6958</strain>
    </source>
</reference>
<accession>A0A1E3PSC8</accession>
<sequence>MTTDKSVSVAFCCLGNICRSPMAEAVFKHVVKEQDLESHFNVIDSCGTGAYHIGENPDSRSSATCLENGVPVNHKARQVCKADYSKFDYIIGMDEANIETLLRRQPSGTKAKVVLFGDFCEDSSFSRIVEDPYYGGVSGFQRNFEQVKHFSEVFLKKVVRDR</sequence>
<evidence type="ECO:0000256" key="4">
    <source>
        <dbReference type="ARBA" id="ARBA00022490"/>
    </source>
</evidence>
<dbReference type="GO" id="GO:0003993">
    <property type="term" value="F:acid phosphatase activity"/>
    <property type="evidence" value="ECO:0007669"/>
    <property type="project" value="UniProtKB-EC"/>
</dbReference>
<comment type="similarity">
    <text evidence="3">Belongs to the low molecular weight phosphotyrosine protein phosphatase family.</text>
</comment>
<dbReference type="GO" id="GO:0005737">
    <property type="term" value="C:cytoplasm"/>
    <property type="evidence" value="ECO:0007669"/>
    <property type="project" value="UniProtKB-SubCell"/>
</dbReference>
<feature type="active site" description="Proton donor" evidence="8">
    <location>
        <position position="131"/>
    </location>
</feature>
<evidence type="ECO:0000259" key="9">
    <source>
        <dbReference type="SMART" id="SM00226"/>
    </source>
</evidence>
<evidence type="ECO:0000256" key="5">
    <source>
        <dbReference type="ARBA" id="ARBA00022801"/>
    </source>
</evidence>
<evidence type="ECO:0000313" key="11">
    <source>
        <dbReference type="Proteomes" id="UP000095009"/>
    </source>
</evidence>
<dbReference type="InterPro" id="IPR036196">
    <property type="entry name" value="Ptyr_pPase_sf"/>
</dbReference>
<dbReference type="Gene3D" id="3.40.50.2300">
    <property type="match status" value="1"/>
</dbReference>
<comment type="subcellular location">
    <subcellularLocation>
        <location evidence="2">Cytoplasm</location>
    </subcellularLocation>
</comment>
<dbReference type="GO" id="GO:0004726">
    <property type="term" value="F:non-membrane spanning protein tyrosine phosphatase activity"/>
    <property type="evidence" value="ECO:0007669"/>
    <property type="project" value="InterPro"/>
</dbReference>
<comment type="catalytic activity">
    <reaction evidence="7">
        <text>O-phospho-L-tyrosyl-[protein] + H2O = L-tyrosyl-[protein] + phosphate</text>
        <dbReference type="Rhea" id="RHEA:10684"/>
        <dbReference type="Rhea" id="RHEA-COMP:10136"/>
        <dbReference type="Rhea" id="RHEA-COMP:20101"/>
        <dbReference type="ChEBI" id="CHEBI:15377"/>
        <dbReference type="ChEBI" id="CHEBI:43474"/>
        <dbReference type="ChEBI" id="CHEBI:46858"/>
        <dbReference type="ChEBI" id="CHEBI:61978"/>
        <dbReference type="EC" id="3.1.3.48"/>
    </reaction>
</comment>
<feature type="active site" evidence="8">
    <location>
        <position position="19"/>
    </location>
</feature>
<dbReference type="CDD" id="cd16343">
    <property type="entry name" value="LMWPTP"/>
    <property type="match status" value="1"/>
</dbReference>
<dbReference type="SUPFAM" id="SSF52788">
    <property type="entry name" value="Phosphotyrosine protein phosphatases I"/>
    <property type="match status" value="1"/>
</dbReference>
<dbReference type="EMBL" id="KV454406">
    <property type="protein sequence ID" value="ODQ67737.1"/>
    <property type="molecule type" value="Genomic_DNA"/>
</dbReference>
<dbReference type="AlphaFoldDB" id="A0A1E3PSC8"/>
<evidence type="ECO:0000256" key="6">
    <source>
        <dbReference type="ARBA" id="ARBA00022912"/>
    </source>
</evidence>
<keyword evidence="11" id="KW-1185">Reference proteome</keyword>
<evidence type="ECO:0000256" key="2">
    <source>
        <dbReference type="ARBA" id="ARBA00004496"/>
    </source>
</evidence>
<feature type="domain" description="Phosphotyrosine protein phosphatase I" evidence="9">
    <location>
        <begin position="7"/>
        <end position="157"/>
    </location>
</feature>
<dbReference type="OrthoDB" id="3388at2759"/>
<protein>
    <submittedName>
        <fullName evidence="10">LMWPc-domain-containing protein</fullName>
    </submittedName>
</protein>
<keyword evidence="5" id="KW-0378">Hydrolase</keyword>
<keyword evidence="4" id="KW-0963">Cytoplasm</keyword>
<dbReference type="PANTHER" id="PTHR11717:SF7">
    <property type="entry name" value="LOW MOLECULAR WEIGHT PHOSPHOTYROSINE PROTEIN PHOSPHATASE"/>
    <property type="match status" value="1"/>
</dbReference>
<dbReference type="PANTHER" id="PTHR11717">
    <property type="entry name" value="LOW MOLECULAR WEIGHT PROTEIN TYROSINE PHOSPHATASE"/>
    <property type="match status" value="1"/>
</dbReference>
<evidence type="ECO:0000256" key="7">
    <source>
        <dbReference type="ARBA" id="ARBA00051722"/>
    </source>
</evidence>
<proteinExistence type="inferred from homology"/>
<dbReference type="InterPro" id="IPR023485">
    <property type="entry name" value="Ptyr_pPase"/>
</dbReference>
<evidence type="ECO:0000313" key="10">
    <source>
        <dbReference type="EMBL" id="ODQ67737.1"/>
    </source>
</evidence>
<dbReference type="InterPro" id="IPR017867">
    <property type="entry name" value="Tyr_phospatase_low_mol_wt"/>
</dbReference>
<dbReference type="Pfam" id="PF01451">
    <property type="entry name" value="LMWPc"/>
    <property type="match status" value="1"/>
</dbReference>
<keyword evidence="6" id="KW-0904">Protein phosphatase</keyword>
<organism evidence="10 11">
    <name type="scientific">Nadsonia fulvescens var. elongata DSM 6958</name>
    <dbReference type="NCBI Taxonomy" id="857566"/>
    <lineage>
        <taxon>Eukaryota</taxon>
        <taxon>Fungi</taxon>
        <taxon>Dikarya</taxon>
        <taxon>Ascomycota</taxon>
        <taxon>Saccharomycotina</taxon>
        <taxon>Dipodascomycetes</taxon>
        <taxon>Dipodascales</taxon>
        <taxon>Dipodascales incertae sedis</taxon>
        <taxon>Nadsonia</taxon>
    </lineage>
</organism>
<dbReference type="STRING" id="857566.A0A1E3PSC8"/>
<gene>
    <name evidence="10" type="ORF">NADFUDRAFT_80907</name>
</gene>
<dbReference type="Proteomes" id="UP000095009">
    <property type="component" value="Unassembled WGS sequence"/>
</dbReference>
<comment type="catalytic activity">
    <reaction evidence="1">
        <text>a phosphate monoester + H2O = an alcohol + phosphate</text>
        <dbReference type="Rhea" id="RHEA:15017"/>
        <dbReference type="ChEBI" id="CHEBI:15377"/>
        <dbReference type="ChEBI" id="CHEBI:30879"/>
        <dbReference type="ChEBI" id="CHEBI:43474"/>
        <dbReference type="ChEBI" id="CHEBI:67140"/>
        <dbReference type="EC" id="3.1.3.2"/>
    </reaction>
</comment>
<evidence type="ECO:0000256" key="1">
    <source>
        <dbReference type="ARBA" id="ARBA00000032"/>
    </source>
</evidence>